<name>A0A4C1V0L7_EUMVA</name>
<evidence type="ECO:0000256" key="6">
    <source>
        <dbReference type="SAM" id="MobiDB-lite"/>
    </source>
</evidence>
<dbReference type="SUPFAM" id="SSF144091">
    <property type="entry name" value="Rhomboid-like"/>
    <property type="match status" value="1"/>
</dbReference>
<dbReference type="AlphaFoldDB" id="A0A4C1V0L7"/>
<accession>A0A4C1V0L7</accession>
<feature type="transmembrane region" description="Helical" evidence="7">
    <location>
        <begin position="206"/>
        <end position="227"/>
    </location>
</feature>
<feature type="domain" description="Peptidase S54 rhomboid" evidence="8">
    <location>
        <begin position="114"/>
        <end position="262"/>
    </location>
</feature>
<organism evidence="9 10">
    <name type="scientific">Eumeta variegata</name>
    <name type="common">Bagworm moth</name>
    <name type="synonym">Eumeta japonica</name>
    <dbReference type="NCBI Taxonomy" id="151549"/>
    <lineage>
        <taxon>Eukaryota</taxon>
        <taxon>Metazoa</taxon>
        <taxon>Ecdysozoa</taxon>
        <taxon>Arthropoda</taxon>
        <taxon>Hexapoda</taxon>
        <taxon>Insecta</taxon>
        <taxon>Pterygota</taxon>
        <taxon>Neoptera</taxon>
        <taxon>Endopterygota</taxon>
        <taxon>Lepidoptera</taxon>
        <taxon>Glossata</taxon>
        <taxon>Ditrysia</taxon>
        <taxon>Tineoidea</taxon>
        <taxon>Psychidae</taxon>
        <taxon>Oiketicinae</taxon>
        <taxon>Eumeta</taxon>
    </lineage>
</organism>
<gene>
    <name evidence="9" type="primary">rho</name>
    <name evidence="9" type="ORF">EVAR_21063_1</name>
</gene>
<evidence type="ECO:0000256" key="2">
    <source>
        <dbReference type="ARBA" id="ARBA00009045"/>
    </source>
</evidence>
<evidence type="ECO:0000256" key="5">
    <source>
        <dbReference type="ARBA" id="ARBA00023136"/>
    </source>
</evidence>
<keyword evidence="4 7" id="KW-1133">Transmembrane helix</keyword>
<dbReference type="STRING" id="151549.A0A4C1V0L7"/>
<dbReference type="InterPro" id="IPR022764">
    <property type="entry name" value="Peptidase_S54_rhomboid_dom"/>
</dbReference>
<evidence type="ECO:0000313" key="10">
    <source>
        <dbReference type="Proteomes" id="UP000299102"/>
    </source>
</evidence>
<dbReference type="PANTHER" id="PTHR45840:SF10">
    <property type="entry name" value="RHOMBOID PROTEASE"/>
    <property type="match status" value="1"/>
</dbReference>
<keyword evidence="5 7" id="KW-0472">Membrane</keyword>
<evidence type="ECO:0000313" key="9">
    <source>
        <dbReference type="EMBL" id="GBP32029.1"/>
    </source>
</evidence>
<evidence type="ECO:0000259" key="8">
    <source>
        <dbReference type="Pfam" id="PF01694"/>
    </source>
</evidence>
<dbReference type="Pfam" id="PF01694">
    <property type="entry name" value="Rhomboid"/>
    <property type="match status" value="1"/>
</dbReference>
<keyword evidence="10" id="KW-1185">Reference proteome</keyword>
<protein>
    <submittedName>
        <fullName evidence="9">Protein rhomboid</fullName>
    </submittedName>
</protein>
<proteinExistence type="inferred from homology"/>
<comment type="similarity">
    <text evidence="2">Belongs to the peptidase S54 family.</text>
</comment>
<keyword evidence="3 7" id="KW-0812">Transmembrane</keyword>
<evidence type="ECO:0000256" key="3">
    <source>
        <dbReference type="ARBA" id="ARBA00022692"/>
    </source>
</evidence>
<dbReference type="GO" id="GO:0004252">
    <property type="term" value="F:serine-type endopeptidase activity"/>
    <property type="evidence" value="ECO:0007669"/>
    <property type="project" value="InterPro"/>
</dbReference>
<evidence type="ECO:0000256" key="1">
    <source>
        <dbReference type="ARBA" id="ARBA00004141"/>
    </source>
</evidence>
<feature type="region of interest" description="Disordered" evidence="6">
    <location>
        <begin position="27"/>
        <end position="59"/>
    </location>
</feature>
<feature type="transmembrane region" description="Helical" evidence="7">
    <location>
        <begin position="179"/>
        <end position="199"/>
    </location>
</feature>
<feature type="transmembrane region" description="Helical" evidence="7">
    <location>
        <begin position="274"/>
        <end position="295"/>
    </location>
</feature>
<evidence type="ECO:0000256" key="4">
    <source>
        <dbReference type="ARBA" id="ARBA00022989"/>
    </source>
</evidence>
<dbReference type="Proteomes" id="UP000299102">
    <property type="component" value="Unassembled WGS sequence"/>
</dbReference>
<reference evidence="9 10" key="1">
    <citation type="journal article" date="2019" name="Commun. Biol.">
        <title>The bagworm genome reveals a unique fibroin gene that provides high tensile strength.</title>
        <authorList>
            <person name="Kono N."/>
            <person name="Nakamura H."/>
            <person name="Ohtoshi R."/>
            <person name="Tomita M."/>
            <person name="Numata K."/>
            <person name="Arakawa K."/>
        </authorList>
    </citation>
    <scope>NUCLEOTIDE SEQUENCE [LARGE SCALE GENOMIC DNA]</scope>
</reference>
<comment type="subcellular location">
    <subcellularLocation>
        <location evidence="1">Membrane</location>
        <topology evidence="1">Multi-pass membrane protein</topology>
    </subcellularLocation>
</comment>
<dbReference type="InterPro" id="IPR051739">
    <property type="entry name" value="Rhomboid_IM_Serine_Proteases"/>
</dbReference>
<feature type="transmembrane region" description="Helical" evidence="7">
    <location>
        <begin position="153"/>
        <end position="173"/>
    </location>
</feature>
<dbReference type="Gene3D" id="1.20.1540.10">
    <property type="entry name" value="Rhomboid-like"/>
    <property type="match status" value="1"/>
</dbReference>
<comment type="caution">
    <text evidence="9">The sequence shown here is derived from an EMBL/GenBank/DDBJ whole genome shotgun (WGS) entry which is preliminary data.</text>
</comment>
<evidence type="ECO:0000256" key="7">
    <source>
        <dbReference type="SAM" id="Phobius"/>
    </source>
</evidence>
<dbReference type="InterPro" id="IPR035952">
    <property type="entry name" value="Rhomboid-like_sf"/>
</dbReference>
<feature type="transmembrane region" description="Helical" evidence="7">
    <location>
        <begin position="117"/>
        <end position="146"/>
    </location>
</feature>
<dbReference type="PANTHER" id="PTHR45840">
    <property type="entry name" value="RHOMBOID-RELATED PROTEIN"/>
    <property type="match status" value="1"/>
</dbReference>
<sequence length="396" mass="42845">MQCEEASGWRVLPCGPPAAPLRAWCENETKRTPRPPAAVDDGRRLLEPGSPRAFSPEDKRKKEFLPRSWREKISEVLRPPYFILTMVVVLAGVHWAGGEHARRLLEWSPGSWRCEPWRFVTYATVHAGATHLALNALVALAVGWWLENEQSTWRVAALWAGGVVAGALGAGALQPQVRVVGASAAVYALLTSHLSNICLRFGHVPLWWFRPLSVVVLSASEGCWALVGTDAPASFASLASRVAWSAHMTGALAGVPLGFVVFTGEHANGVAMRACRLTSLTVVTVALMAAVVHFARWPPDRMSEVPKRRTILALSLPKVSEVARSFCPAEPFCHLEEGITTEDVAACFIVCTCAPDGAVSHRARRRVTPPLRCVTGIGIFCFILTADCAAHNLAAA</sequence>
<dbReference type="OrthoDB" id="418595at2759"/>
<feature type="transmembrane region" description="Helical" evidence="7">
    <location>
        <begin position="80"/>
        <end position="97"/>
    </location>
</feature>
<feature type="transmembrane region" description="Helical" evidence="7">
    <location>
        <begin position="242"/>
        <end position="262"/>
    </location>
</feature>
<dbReference type="EMBL" id="BGZK01000254">
    <property type="protein sequence ID" value="GBP32029.1"/>
    <property type="molecule type" value="Genomic_DNA"/>
</dbReference>
<dbReference type="GO" id="GO:0016020">
    <property type="term" value="C:membrane"/>
    <property type="evidence" value="ECO:0007669"/>
    <property type="project" value="UniProtKB-SubCell"/>
</dbReference>